<feature type="repeat" description="ARM" evidence="6">
    <location>
        <begin position="381"/>
        <end position="423"/>
    </location>
</feature>
<evidence type="ECO:0000313" key="10">
    <source>
        <dbReference type="Proteomes" id="UP000824469"/>
    </source>
</evidence>
<feature type="region of interest" description="Disordered" evidence="7">
    <location>
        <begin position="140"/>
        <end position="160"/>
    </location>
</feature>
<dbReference type="PANTHER" id="PTHR23315">
    <property type="entry name" value="U BOX DOMAIN-CONTAINING"/>
    <property type="match status" value="1"/>
</dbReference>
<dbReference type="GO" id="GO:0061630">
    <property type="term" value="F:ubiquitin protein ligase activity"/>
    <property type="evidence" value="ECO:0007669"/>
    <property type="project" value="UniProtKB-EC"/>
</dbReference>
<comment type="pathway">
    <text evidence="2">Protein modification; protein ubiquitination.</text>
</comment>
<dbReference type="InterPro" id="IPR011989">
    <property type="entry name" value="ARM-like"/>
</dbReference>
<evidence type="ECO:0000256" key="3">
    <source>
        <dbReference type="ARBA" id="ARBA00012483"/>
    </source>
</evidence>
<gene>
    <name evidence="9" type="ORF">KI387_034850</name>
</gene>
<dbReference type="PANTHER" id="PTHR23315:SF339">
    <property type="entry name" value="U-BOX DOMAIN-CONTAINING PROTEIN 40"/>
    <property type="match status" value="1"/>
</dbReference>
<keyword evidence="10" id="KW-1185">Reference proteome</keyword>
<dbReference type="Pfam" id="PF04564">
    <property type="entry name" value="U-box"/>
    <property type="match status" value="1"/>
</dbReference>
<feature type="repeat" description="ARM" evidence="6">
    <location>
        <begin position="299"/>
        <end position="341"/>
    </location>
</feature>
<proteinExistence type="predicted"/>
<evidence type="ECO:0000256" key="1">
    <source>
        <dbReference type="ARBA" id="ARBA00000900"/>
    </source>
</evidence>
<feature type="repeat" description="ARM" evidence="6">
    <location>
        <begin position="422"/>
        <end position="464"/>
    </location>
</feature>
<dbReference type="GO" id="GO:0016567">
    <property type="term" value="P:protein ubiquitination"/>
    <property type="evidence" value="ECO:0007669"/>
    <property type="project" value="InterPro"/>
</dbReference>
<keyword evidence="4" id="KW-0808">Transferase</keyword>
<dbReference type="InterPro" id="IPR013083">
    <property type="entry name" value="Znf_RING/FYVE/PHD"/>
</dbReference>
<dbReference type="SMART" id="SM00185">
    <property type="entry name" value="ARM"/>
    <property type="match status" value="5"/>
</dbReference>
<dbReference type="SMART" id="SM00504">
    <property type="entry name" value="Ubox"/>
    <property type="match status" value="1"/>
</dbReference>
<feature type="repeat" description="ARM" evidence="6">
    <location>
        <begin position="340"/>
        <end position="377"/>
    </location>
</feature>
<feature type="domain" description="U-box" evidence="8">
    <location>
        <begin position="24"/>
        <end position="98"/>
    </location>
</feature>
<dbReference type="AlphaFoldDB" id="A0AA38C645"/>
<comment type="caution">
    <text evidence="9">The sequence shown here is derived from an EMBL/GenBank/DDBJ whole genome shotgun (WGS) entry which is preliminary data.</text>
</comment>
<dbReference type="Gene3D" id="3.30.40.10">
    <property type="entry name" value="Zinc/RING finger domain, C3HC4 (zinc finger)"/>
    <property type="match status" value="1"/>
</dbReference>
<dbReference type="PROSITE" id="PS51698">
    <property type="entry name" value="U_BOX"/>
    <property type="match status" value="1"/>
</dbReference>
<evidence type="ECO:0000256" key="5">
    <source>
        <dbReference type="ARBA" id="ARBA00022786"/>
    </source>
</evidence>
<evidence type="ECO:0000313" key="9">
    <source>
        <dbReference type="EMBL" id="KAH9290733.1"/>
    </source>
</evidence>
<dbReference type="EC" id="2.3.2.27" evidence="3"/>
<accession>A0AA38C645</accession>
<dbReference type="InterPro" id="IPR000225">
    <property type="entry name" value="Armadillo"/>
</dbReference>
<sequence length="571" mass="62196">MSSRKSRFSSWKKTFKLSSTVNKQWPVEYICPISKSPMADPVIVSSGESYERRCIEAWMTLGHTYCYKTRMEFGSSTLIPNVALRTAISNWCEAVGIQKPSPPDQDAAKSFVQRITAKENGSSRESSLCDSGDFKQMEDLSAASSGANSPRSYSKSLENVSQQNSQSCIEKIDAVDSGRSSIESVADSFHHLSLKAPVRFSHSAVAMDMRHTSLDSSSSSGDLYVPLPFANKPCSYSSQNQEIVEEIEASGSNSDPEQVKDFVLRLQHSQTLEQEQAVTDLRKLTRMSVESRITLCNPKLLLALLPLLTSRYSGIQSSAVAALVNLSLENDNKVNIVRSGAIPYLIDVLKMGNPEAQEHAAGAIFSLALNDENKTAIGVLGAIPPLIHMLRSAADGARQDAAMALYHLSFVQGNRAKLMKAGAVSILLSLAQEETSDVASRALLILCNIAATSEGRKALLDANAIASLVGVLAKHQKDRSKGSQLIQENSVAALLLMSRNNVRFKSLAFQAGVMELLVWLAEHGNVRTKEKVSVLLSIMRGVSEDEDEDSLTRYRKRLAWSALSGPNSADF</sequence>
<dbReference type="InterPro" id="IPR003613">
    <property type="entry name" value="Ubox_domain"/>
</dbReference>
<evidence type="ECO:0000256" key="6">
    <source>
        <dbReference type="PROSITE-ProRule" id="PRU00259"/>
    </source>
</evidence>
<dbReference type="OMA" id="VCRDLRF"/>
<dbReference type="CDD" id="cd16655">
    <property type="entry name" value="RING-Ubox_WDSUB1-like"/>
    <property type="match status" value="1"/>
</dbReference>
<dbReference type="InterPro" id="IPR016024">
    <property type="entry name" value="ARM-type_fold"/>
</dbReference>
<dbReference type="SUPFAM" id="SSF57850">
    <property type="entry name" value="RING/U-box"/>
    <property type="match status" value="1"/>
</dbReference>
<organism evidence="9 10">
    <name type="scientific">Taxus chinensis</name>
    <name type="common">Chinese yew</name>
    <name type="synonym">Taxus wallichiana var. chinensis</name>
    <dbReference type="NCBI Taxonomy" id="29808"/>
    <lineage>
        <taxon>Eukaryota</taxon>
        <taxon>Viridiplantae</taxon>
        <taxon>Streptophyta</taxon>
        <taxon>Embryophyta</taxon>
        <taxon>Tracheophyta</taxon>
        <taxon>Spermatophyta</taxon>
        <taxon>Pinopsida</taxon>
        <taxon>Pinidae</taxon>
        <taxon>Conifers II</taxon>
        <taxon>Cupressales</taxon>
        <taxon>Taxaceae</taxon>
        <taxon>Taxus</taxon>
    </lineage>
</organism>
<dbReference type="SUPFAM" id="SSF48371">
    <property type="entry name" value="ARM repeat"/>
    <property type="match status" value="1"/>
</dbReference>
<feature type="compositionally biased region" description="Polar residues" evidence="7">
    <location>
        <begin position="142"/>
        <end position="160"/>
    </location>
</feature>
<dbReference type="Pfam" id="PF25598">
    <property type="entry name" value="ARM_PUB"/>
    <property type="match status" value="1"/>
</dbReference>
<evidence type="ECO:0000256" key="7">
    <source>
        <dbReference type="SAM" id="MobiDB-lite"/>
    </source>
</evidence>
<dbReference type="Gene3D" id="1.25.10.10">
    <property type="entry name" value="Leucine-rich Repeat Variant"/>
    <property type="match status" value="1"/>
</dbReference>
<evidence type="ECO:0000256" key="2">
    <source>
        <dbReference type="ARBA" id="ARBA00004906"/>
    </source>
</evidence>
<comment type="catalytic activity">
    <reaction evidence="1">
        <text>S-ubiquitinyl-[E2 ubiquitin-conjugating enzyme]-L-cysteine + [acceptor protein]-L-lysine = [E2 ubiquitin-conjugating enzyme]-L-cysteine + N(6)-ubiquitinyl-[acceptor protein]-L-lysine.</text>
        <dbReference type="EC" id="2.3.2.27"/>
    </reaction>
</comment>
<reference evidence="9 10" key="1">
    <citation type="journal article" date="2021" name="Nat. Plants">
        <title>The Taxus genome provides insights into paclitaxel biosynthesis.</title>
        <authorList>
            <person name="Xiong X."/>
            <person name="Gou J."/>
            <person name="Liao Q."/>
            <person name="Li Y."/>
            <person name="Zhou Q."/>
            <person name="Bi G."/>
            <person name="Li C."/>
            <person name="Du R."/>
            <person name="Wang X."/>
            <person name="Sun T."/>
            <person name="Guo L."/>
            <person name="Liang H."/>
            <person name="Lu P."/>
            <person name="Wu Y."/>
            <person name="Zhang Z."/>
            <person name="Ro D.K."/>
            <person name="Shang Y."/>
            <person name="Huang S."/>
            <person name="Yan J."/>
        </authorList>
    </citation>
    <scope>NUCLEOTIDE SEQUENCE [LARGE SCALE GENOMIC DNA]</scope>
    <source>
        <strain evidence="9">Ta-2019</strain>
    </source>
</reference>
<evidence type="ECO:0000259" key="8">
    <source>
        <dbReference type="PROSITE" id="PS51698"/>
    </source>
</evidence>
<dbReference type="InterPro" id="IPR058678">
    <property type="entry name" value="ARM_PUB"/>
</dbReference>
<protein>
    <recommendedName>
        <fullName evidence="3">RING-type E3 ubiquitin transferase</fullName>
        <ecNumber evidence="3">2.3.2.27</ecNumber>
    </recommendedName>
</protein>
<dbReference type="Proteomes" id="UP000824469">
    <property type="component" value="Unassembled WGS sequence"/>
</dbReference>
<dbReference type="PROSITE" id="PS50176">
    <property type="entry name" value="ARM_REPEAT"/>
    <property type="match status" value="4"/>
</dbReference>
<dbReference type="EMBL" id="JAHRHJ020003813">
    <property type="protein sequence ID" value="KAH9290733.1"/>
    <property type="molecule type" value="Genomic_DNA"/>
</dbReference>
<name>A0AA38C645_TAXCH</name>
<keyword evidence="5" id="KW-0833">Ubl conjugation pathway</keyword>
<evidence type="ECO:0000256" key="4">
    <source>
        <dbReference type="ARBA" id="ARBA00022679"/>
    </source>
</evidence>